<evidence type="ECO:0008006" key="3">
    <source>
        <dbReference type="Google" id="ProtNLM"/>
    </source>
</evidence>
<protein>
    <recommendedName>
        <fullName evidence="3">YjzC family protein</fullName>
    </recommendedName>
</protein>
<evidence type="ECO:0000313" key="1">
    <source>
        <dbReference type="EMBL" id="MBA4494749.1"/>
    </source>
</evidence>
<reference evidence="1 2" key="1">
    <citation type="submission" date="2020-07" db="EMBL/GenBank/DDBJ databases">
        <authorList>
            <person name="Feng H."/>
        </authorList>
    </citation>
    <scope>NUCLEOTIDE SEQUENCE [LARGE SCALE GENOMIC DNA]</scope>
    <source>
        <strain evidence="2">s-10</strain>
    </source>
</reference>
<accession>A0A7W2A910</accession>
<name>A0A7W2A910_9BACL</name>
<dbReference type="Proteomes" id="UP000535491">
    <property type="component" value="Unassembled WGS sequence"/>
</dbReference>
<gene>
    <name evidence="1" type="ORF">H1191_10575</name>
</gene>
<proteinExistence type="predicted"/>
<keyword evidence="2" id="KW-1185">Reference proteome</keyword>
<dbReference type="AlphaFoldDB" id="A0A7W2A910"/>
<sequence length="57" mass="6242">MADRADAFKTGDRVREPGQYVSAAGERAEYQEGDTFKACPATGKETTWRQHDDGCGC</sequence>
<evidence type="ECO:0000313" key="2">
    <source>
        <dbReference type="Proteomes" id="UP000535491"/>
    </source>
</evidence>
<dbReference type="RefSeq" id="WP_181751984.1">
    <property type="nucleotide sequence ID" value="NZ_JACEIQ010000009.1"/>
</dbReference>
<organism evidence="1 2">
    <name type="scientific">Paenactinomyces guangxiensis</name>
    <dbReference type="NCBI Taxonomy" id="1490290"/>
    <lineage>
        <taxon>Bacteria</taxon>
        <taxon>Bacillati</taxon>
        <taxon>Bacillota</taxon>
        <taxon>Bacilli</taxon>
        <taxon>Bacillales</taxon>
        <taxon>Thermoactinomycetaceae</taxon>
        <taxon>Paenactinomyces</taxon>
    </lineage>
</organism>
<dbReference type="EMBL" id="JACEIQ010000009">
    <property type="protein sequence ID" value="MBA4494749.1"/>
    <property type="molecule type" value="Genomic_DNA"/>
</dbReference>
<comment type="caution">
    <text evidence="1">The sequence shown here is derived from an EMBL/GenBank/DDBJ whole genome shotgun (WGS) entry which is preliminary data.</text>
</comment>